<keyword evidence="3" id="KW-1185">Reference proteome</keyword>
<accession>A0ABU0URM2</accession>
<name>A0ABU0URM2_ACIBI</name>
<keyword evidence="1" id="KW-1133">Transmembrane helix</keyword>
<keyword evidence="1" id="KW-0472">Membrane</keyword>
<protein>
    <submittedName>
        <fullName evidence="2">Uncharacterized protein</fullName>
    </submittedName>
</protein>
<reference evidence="2 3" key="1">
    <citation type="submission" date="2023-07" db="EMBL/GenBank/DDBJ databases">
        <title>Functional and genomic diversity of the sorghum phyllosphere microbiome.</title>
        <authorList>
            <person name="Shade A."/>
        </authorList>
    </citation>
    <scope>NUCLEOTIDE SEQUENCE [LARGE SCALE GENOMIC DNA]</scope>
    <source>
        <strain evidence="2 3">SORGH_AS_0887</strain>
    </source>
</reference>
<evidence type="ECO:0000313" key="3">
    <source>
        <dbReference type="Proteomes" id="UP001233360"/>
    </source>
</evidence>
<comment type="caution">
    <text evidence="2">The sequence shown here is derived from an EMBL/GenBank/DDBJ whole genome shotgun (WGS) entry which is preliminary data.</text>
</comment>
<keyword evidence="1" id="KW-0812">Transmembrane</keyword>
<organism evidence="2 3">
    <name type="scientific">Acinetobacter baylyi</name>
    <dbReference type="NCBI Taxonomy" id="202950"/>
    <lineage>
        <taxon>Bacteria</taxon>
        <taxon>Pseudomonadati</taxon>
        <taxon>Pseudomonadota</taxon>
        <taxon>Gammaproteobacteria</taxon>
        <taxon>Moraxellales</taxon>
        <taxon>Moraxellaceae</taxon>
        <taxon>Acinetobacter</taxon>
    </lineage>
</organism>
<dbReference type="Proteomes" id="UP001233360">
    <property type="component" value="Unassembled WGS sequence"/>
</dbReference>
<proteinExistence type="predicted"/>
<gene>
    <name evidence="2" type="ORF">QE380_000119</name>
</gene>
<sequence>MYTISKKLYSLNLYLFGFKLMIIFLEIVVKGYLDWWVYIDFILLANLLD</sequence>
<dbReference type="EMBL" id="JAUTBK010000002">
    <property type="protein sequence ID" value="MDQ1207196.1"/>
    <property type="molecule type" value="Genomic_DNA"/>
</dbReference>
<evidence type="ECO:0000313" key="2">
    <source>
        <dbReference type="EMBL" id="MDQ1207196.1"/>
    </source>
</evidence>
<feature type="transmembrane region" description="Helical" evidence="1">
    <location>
        <begin position="12"/>
        <end position="33"/>
    </location>
</feature>
<evidence type="ECO:0000256" key="1">
    <source>
        <dbReference type="SAM" id="Phobius"/>
    </source>
</evidence>